<dbReference type="AlphaFoldDB" id="A0A8H4JF40"/>
<evidence type="ECO:0000313" key="5">
    <source>
        <dbReference type="EMBL" id="KAF4422212.1"/>
    </source>
</evidence>
<keyword evidence="6" id="KW-1185">Reference proteome</keyword>
<dbReference type="InterPro" id="IPR019775">
    <property type="entry name" value="WD40_repeat_CS"/>
</dbReference>
<dbReference type="InterPro" id="IPR056884">
    <property type="entry name" value="NPHP3-like_N"/>
</dbReference>
<feature type="repeat" description="WD" evidence="3">
    <location>
        <begin position="268"/>
        <end position="293"/>
    </location>
</feature>
<dbReference type="InterPro" id="IPR020472">
    <property type="entry name" value="WD40_PAC1"/>
</dbReference>
<dbReference type="PRINTS" id="PR00320">
    <property type="entry name" value="GPROTEINBRPT"/>
</dbReference>
<dbReference type="PROSITE" id="PS50837">
    <property type="entry name" value="NACHT"/>
    <property type="match status" value="1"/>
</dbReference>
<dbReference type="InterPro" id="IPR001680">
    <property type="entry name" value="WD40_rpt"/>
</dbReference>
<keyword evidence="2" id="KW-0677">Repeat</keyword>
<dbReference type="PANTHER" id="PTHR44129">
    <property type="entry name" value="WD REPEAT-CONTAINING PROTEIN POP1"/>
    <property type="match status" value="1"/>
</dbReference>
<dbReference type="PROSITE" id="PS50082">
    <property type="entry name" value="WD_REPEATS_2"/>
    <property type="match status" value="3"/>
</dbReference>
<dbReference type="PROSITE" id="PS00678">
    <property type="entry name" value="WD_REPEATS_1"/>
    <property type="match status" value="2"/>
</dbReference>
<evidence type="ECO:0000259" key="4">
    <source>
        <dbReference type="PROSITE" id="PS50837"/>
    </source>
</evidence>
<evidence type="ECO:0000256" key="3">
    <source>
        <dbReference type="PROSITE-ProRule" id="PRU00221"/>
    </source>
</evidence>
<reference evidence="5 6" key="1">
    <citation type="submission" date="2020-01" db="EMBL/GenBank/DDBJ databases">
        <title>Identification and distribution of gene clusters putatively required for synthesis of sphingolipid metabolism inhibitors in phylogenetically diverse species of the filamentous fungus Fusarium.</title>
        <authorList>
            <person name="Kim H.-S."/>
            <person name="Busman M."/>
            <person name="Brown D.W."/>
            <person name="Divon H."/>
            <person name="Uhlig S."/>
            <person name="Proctor R.H."/>
        </authorList>
    </citation>
    <scope>NUCLEOTIDE SEQUENCE [LARGE SCALE GENOMIC DNA]</scope>
    <source>
        <strain evidence="5 6">NRRL 13308</strain>
    </source>
</reference>
<feature type="domain" description="NACHT" evidence="4">
    <location>
        <begin position="68"/>
        <end position="206"/>
    </location>
</feature>
<organism evidence="5 6">
    <name type="scientific">Fusarium acutatum</name>
    <dbReference type="NCBI Taxonomy" id="78861"/>
    <lineage>
        <taxon>Eukaryota</taxon>
        <taxon>Fungi</taxon>
        <taxon>Dikarya</taxon>
        <taxon>Ascomycota</taxon>
        <taxon>Pezizomycotina</taxon>
        <taxon>Sordariomycetes</taxon>
        <taxon>Hypocreomycetidae</taxon>
        <taxon>Hypocreales</taxon>
        <taxon>Nectriaceae</taxon>
        <taxon>Fusarium</taxon>
        <taxon>Fusarium fujikuroi species complex</taxon>
    </lineage>
</organism>
<dbReference type="Pfam" id="PF00400">
    <property type="entry name" value="WD40"/>
    <property type="match status" value="2"/>
</dbReference>
<dbReference type="PROSITE" id="PS50294">
    <property type="entry name" value="WD_REPEATS_REGION"/>
    <property type="match status" value="2"/>
</dbReference>
<dbReference type="OrthoDB" id="538223at2759"/>
<dbReference type="SUPFAM" id="SSF50978">
    <property type="entry name" value="WD40 repeat-like"/>
    <property type="match status" value="1"/>
</dbReference>
<evidence type="ECO:0000313" key="6">
    <source>
        <dbReference type="Proteomes" id="UP000536711"/>
    </source>
</evidence>
<dbReference type="Proteomes" id="UP000536711">
    <property type="component" value="Unassembled WGS sequence"/>
</dbReference>
<dbReference type="Gene3D" id="2.130.10.10">
    <property type="entry name" value="YVTN repeat-like/Quinoprotein amine dehydrogenase"/>
    <property type="match status" value="3"/>
</dbReference>
<sequence>MEAAGLNDICPSLSDEKYNKCLRDLRETDPRDDKSRIEEIKGGLLKDAYRWILENDKFQEWYNASQSQLLWIKGDPGKGKTMLLCGLINELEKKHSSILSYFFCQATEAQLSNATAVLRGLIYLLVVQRPSLVSYIEDKYDHASKQRFEDGNAWPALSKIFMAMLKDSRLDGVLLIVDALDECSTDQEKLLDLIIRSSNVKWIVTSLEGHRRGTVSVAVSPDNQVIASGGWDRIVKIWDIATDYLASGSSEQTIKIWSSKTWKFLKILKDHFGSVTSVAFSPNNQRLMSGSADVASVALSAYSRCLANGLGDEMIRIWKIREHNFQMLHGHDRFISSVAFSVDSQYLASASHDDEVRVWELDQRICLHTIYVGKSLHRVSFDLWTKSQLYTDIGLLDLDVPNPKPKVNAESLGITALPASDWSSHSIHIDGEWIAKYGENVLWFPPSYRPALLAVFKSTVAAGYESGRVLIMRFSEDRDD</sequence>
<protein>
    <submittedName>
        <fullName evidence="5">Vegetatible incompatibility HET-E-1</fullName>
    </submittedName>
</protein>
<dbReference type="InterPro" id="IPR015943">
    <property type="entry name" value="WD40/YVTN_repeat-like_dom_sf"/>
</dbReference>
<comment type="caution">
    <text evidence="5">The sequence shown here is derived from an EMBL/GenBank/DDBJ whole genome shotgun (WGS) entry which is preliminary data.</text>
</comment>
<keyword evidence="1 3" id="KW-0853">WD repeat</keyword>
<feature type="repeat" description="WD" evidence="3">
    <location>
        <begin position="207"/>
        <end position="242"/>
    </location>
</feature>
<feature type="repeat" description="WD" evidence="3">
    <location>
        <begin position="328"/>
        <end position="369"/>
    </location>
</feature>
<dbReference type="SMART" id="SM00320">
    <property type="entry name" value="WD40"/>
    <property type="match status" value="3"/>
</dbReference>
<evidence type="ECO:0000256" key="1">
    <source>
        <dbReference type="ARBA" id="ARBA00022574"/>
    </source>
</evidence>
<dbReference type="InterPro" id="IPR050349">
    <property type="entry name" value="WD_LIS1/nudF_dynein_reg"/>
</dbReference>
<dbReference type="InterPro" id="IPR036322">
    <property type="entry name" value="WD40_repeat_dom_sf"/>
</dbReference>
<dbReference type="Pfam" id="PF24883">
    <property type="entry name" value="NPHP3_N"/>
    <property type="match status" value="1"/>
</dbReference>
<accession>A0A8H4JF40</accession>
<proteinExistence type="predicted"/>
<dbReference type="EMBL" id="JAADJF010000341">
    <property type="protein sequence ID" value="KAF4422212.1"/>
    <property type="molecule type" value="Genomic_DNA"/>
</dbReference>
<dbReference type="SUPFAM" id="SSF52540">
    <property type="entry name" value="P-loop containing nucleoside triphosphate hydrolases"/>
    <property type="match status" value="1"/>
</dbReference>
<dbReference type="Gene3D" id="3.40.50.300">
    <property type="entry name" value="P-loop containing nucleotide triphosphate hydrolases"/>
    <property type="match status" value="1"/>
</dbReference>
<evidence type="ECO:0000256" key="2">
    <source>
        <dbReference type="ARBA" id="ARBA00022737"/>
    </source>
</evidence>
<name>A0A8H4JF40_9HYPO</name>
<dbReference type="InterPro" id="IPR007111">
    <property type="entry name" value="NACHT_NTPase"/>
</dbReference>
<dbReference type="InterPro" id="IPR027417">
    <property type="entry name" value="P-loop_NTPase"/>
</dbReference>
<gene>
    <name evidence="5" type="ORF">FACUT_10689</name>
</gene>